<dbReference type="InterPro" id="IPR049315">
    <property type="entry name" value="GDC-P_N"/>
</dbReference>
<name>A0ABV2C9V3_9BURK</name>
<comment type="cofactor">
    <cofactor evidence="1 8">
        <name>pyridoxal 5'-phosphate</name>
        <dbReference type="ChEBI" id="CHEBI:597326"/>
    </cofactor>
</comment>
<dbReference type="InterPro" id="IPR015422">
    <property type="entry name" value="PyrdxlP-dep_Trfase_small"/>
</dbReference>
<evidence type="ECO:0000256" key="3">
    <source>
        <dbReference type="ARBA" id="ARBA00010756"/>
    </source>
</evidence>
<dbReference type="RefSeq" id="WP_209926174.1">
    <property type="nucleotide sequence ID" value="NZ_JBEWCH010000009.1"/>
</dbReference>
<evidence type="ECO:0000256" key="5">
    <source>
        <dbReference type="ARBA" id="ARBA00022898"/>
    </source>
</evidence>
<reference evidence="11 12" key="1">
    <citation type="submission" date="2024-06" db="EMBL/GenBank/DDBJ databases">
        <title>Burkholderia sola in Mexico.</title>
        <authorList>
            <person name="Estrada P."/>
        </authorList>
    </citation>
    <scope>NUCLEOTIDE SEQUENCE [LARGE SCALE GENOMIC DNA]</scope>
    <source>
        <strain evidence="11 12">CpTa8-5</strain>
    </source>
</reference>
<dbReference type="InterPro" id="IPR015421">
    <property type="entry name" value="PyrdxlP-dep_Trfase_major"/>
</dbReference>
<keyword evidence="6 8" id="KW-0560">Oxidoreductase</keyword>
<comment type="caution">
    <text evidence="11">The sequence shown here is derived from an EMBL/GenBank/DDBJ whole genome shotgun (WGS) entry which is preliminary data.</text>
</comment>
<comment type="subunit">
    <text evidence="4 8">The glycine cleavage system is composed of four proteins: P, T, L and H.</text>
</comment>
<comment type="function">
    <text evidence="2 8">The glycine cleavage system catalyzes the degradation of glycine. The P protein binds the alpha-amino group of glycine through its pyridoxal phosphate cofactor; CO(2) is released and the remaining methylamine moiety is then transferred to the lipoamide cofactor of the H protein.</text>
</comment>
<dbReference type="HAMAP" id="MF_00711">
    <property type="entry name" value="GcvP"/>
    <property type="match status" value="1"/>
</dbReference>
<dbReference type="EMBL" id="JBEWCH010000009">
    <property type="protein sequence ID" value="MET1475816.1"/>
    <property type="molecule type" value="Genomic_DNA"/>
</dbReference>
<dbReference type="Gene3D" id="3.40.640.10">
    <property type="entry name" value="Type I PLP-dependent aspartate aminotransferase-like (Major domain)"/>
    <property type="match status" value="2"/>
</dbReference>
<gene>
    <name evidence="8 11" type="primary">gcvP</name>
    <name evidence="11" type="ORF">ABXL37_16290</name>
</gene>
<keyword evidence="5 8" id="KW-0663">Pyridoxal phosphate</keyword>
<dbReference type="NCBIfam" id="TIGR00461">
    <property type="entry name" value="gcvP"/>
    <property type="match status" value="1"/>
</dbReference>
<dbReference type="InterPro" id="IPR049316">
    <property type="entry name" value="GDC-P_C"/>
</dbReference>
<comment type="similarity">
    <text evidence="3 8">Belongs to the GcvP family.</text>
</comment>
<proteinExistence type="inferred from homology"/>
<dbReference type="InterPro" id="IPR003437">
    <property type="entry name" value="GcvP"/>
</dbReference>
<keyword evidence="12" id="KW-1185">Reference proteome</keyword>
<evidence type="ECO:0000313" key="11">
    <source>
        <dbReference type="EMBL" id="MET1475816.1"/>
    </source>
</evidence>
<sequence length="975" mass="104118">MKLEHPDRLMNRTPLSLAALETHDAFAERHIGPDAASQQAMLDTLGFASRAALIDAVIPASIRRAETLPLGPFAQPKSEAEALAALRALADKNQVFRSYIGQGYHDTHTPAVILRNVLENPAWYTAYTPYQPEISQGRLEALLNFQQMVADLTGLAISNASLLDEATAAAEAMTLLQRTGKPKSNVFYVADDVLPQTLEVIRTRALPIGIDVKTGPAAEAAQANAFGVLLQYPGVNGDVRDYRALTEAIHAAGGHVVVAADLLALTVLTPPGEWGADVAIGNTQRFGVPMGFGGPHAAYMAVRDEFKRQMPGRLVGVTVDAQGKPALRLALQTREQHIRREKATSNVCTAQALLAIMASMYAVYHGPHGLKTIALRVNRIAALFAAGVKQLGFATVNDTFFDTVTIDTGARTAQIHAFANAKRINLRRVSDTQVGVSVDETTTRDDLADLLDVFAQAAGGTAPAVDALDAGLAGVAALPAGLERTSAYLTHPVFNRHHSETEMLRYLRSLSDKDLALDRSMIPLGSCTMKLNATSEMLPVTWPEFGGIHPFAPAEQTVGYREMIDQLEQMLVAATGYAAVSLQPNAGSQGEYAGLLIIHAYHASRGEGHRDVCLIPASAHGTNPASAHMAGMKVVVVACDAQGNVDIADLKAKAEQHSANLAAIMITYPSTHGVFEQNVREICEIVHAHGGQVYVDGANMNAMVGLTAPGQFGGDVSHLNLHKTFCIPHGGGGPGVGPVAVGAHLAQFLPNQRSTGYARAEDGIGAVSAAPYGSASILPISWMYIAMMGAKNLTAATETAILNANYIAKRLAPHYPVLYSGPGGLVAHECILDLRPIKETSGISVDDVAKRLMDYGFHAPTMSFPVPGTLMVEPTESESQEELDRFIAAMIAIREEIRAVEEGRADREDNPLRHAPHTAAVVTANEWPHAYSREQAAYPVASLGTNKYWPPVGRADNAYGDRNLFCSCVPMSDYA</sequence>
<evidence type="ECO:0000256" key="2">
    <source>
        <dbReference type="ARBA" id="ARBA00003788"/>
    </source>
</evidence>
<feature type="modified residue" description="N6-(pyridoxal phosphate)lysine" evidence="8">
    <location>
        <position position="723"/>
    </location>
</feature>
<organism evidence="11 12">
    <name type="scientific">Burkholderia sola</name>
    <dbReference type="NCBI Taxonomy" id="2843302"/>
    <lineage>
        <taxon>Bacteria</taxon>
        <taxon>Pseudomonadati</taxon>
        <taxon>Pseudomonadota</taxon>
        <taxon>Betaproteobacteria</taxon>
        <taxon>Burkholderiales</taxon>
        <taxon>Burkholderiaceae</taxon>
        <taxon>Burkholderia</taxon>
        <taxon>Burkholderia cepacia complex</taxon>
    </lineage>
</organism>
<dbReference type="PANTHER" id="PTHR11773:SF1">
    <property type="entry name" value="GLYCINE DEHYDROGENASE (DECARBOXYLATING), MITOCHONDRIAL"/>
    <property type="match status" value="1"/>
</dbReference>
<dbReference type="PANTHER" id="PTHR11773">
    <property type="entry name" value="GLYCINE DEHYDROGENASE, DECARBOXYLATING"/>
    <property type="match status" value="1"/>
</dbReference>
<dbReference type="GO" id="GO:0004375">
    <property type="term" value="F:glycine dehydrogenase (decarboxylating) activity"/>
    <property type="evidence" value="ECO:0007669"/>
    <property type="project" value="UniProtKB-EC"/>
</dbReference>
<comment type="catalytic activity">
    <reaction evidence="7 8">
        <text>N(6)-[(R)-lipoyl]-L-lysyl-[glycine-cleavage complex H protein] + glycine + H(+) = N(6)-[(R)-S(8)-aminomethyldihydrolipoyl]-L-lysyl-[glycine-cleavage complex H protein] + CO2</text>
        <dbReference type="Rhea" id="RHEA:24304"/>
        <dbReference type="Rhea" id="RHEA-COMP:10494"/>
        <dbReference type="Rhea" id="RHEA-COMP:10495"/>
        <dbReference type="ChEBI" id="CHEBI:15378"/>
        <dbReference type="ChEBI" id="CHEBI:16526"/>
        <dbReference type="ChEBI" id="CHEBI:57305"/>
        <dbReference type="ChEBI" id="CHEBI:83099"/>
        <dbReference type="ChEBI" id="CHEBI:83143"/>
        <dbReference type="EC" id="1.4.4.2"/>
    </reaction>
</comment>
<evidence type="ECO:0000259" key="10">
    <source>
        <dbReference type="Pfam" id="PF21478"/>
    </source>
</evidence>
<evidence type="ECO:0000313" key="12">
    <source>
        <dbReference type="Proteomes" id="UP001548587"/>
    </source>
</evidence>
<dbReference type="Pfam" id="PF02347">
    <property type="entry name" value="GDC-P"/>
    <property type="match status" value="2"/>
</dbReference>
<dbReference type="Pfam" id="PF21478">
    <property type="entry name" value="GcvP2_C"/>
    <property type="match status" value="1"/>
</dbReference>
<evidence type="ECO:0000259" key="9">
    <source>
        <dbReference type="Pfam" id="PF02347"/>
    </source>
</evidence>
<dbReference type="Gene3D" id="3.90.1150.10">
    <property type="entry name" value="Aspartate Aminotransferase, domain 1"/>
    <property type="match status" value="2"/>
</dbReference>
<dbReference type="SUPFAM" id="SSF53383">
    <property type="entry name" value="PLP-dependent transferases"/>
    <property type="match status" value="2"/>
</dbReference>
<feature type="domain" description="Glycine cleavage system P-protein N-terminal" evidence="9">
    <location>
        <begin position="28"/>
        <end position="454"/>
    </location>
</feature>
<protein>
    <recommendedName>
        <fullName evidence="8">Glycine dehydrogenase (decarboxylating)</fullName>
        <ecNumber evidence="8">1.4.4.2</ecNumber>
    </recommendedName>
    <alternativeName>
        <fullName evidence="8">Glycine cleavage system P-protein</fullName>
    </alternativeName>
    <alternativeName>
        <fullName evidence="8">Glycine decarboxylase</fullName>
    </alternativeName>
    <alternativeName>
        <fullName evidence="8">Glycine dehydrogenase (aminomethyl-transferring)</fullName>
    </alternativeName>
</protein>
<dbReference type="InterPro" id="IPR020581">
    <property type="entry name" value="GDC_P"/>
</dbReference>
<dbReference type="InterPro" id="IPR015424">
    <property type="entry name" value="PyrdxlP-dep_Trfase"/>
</dbReference>
<feature type="domain" description="Glycine dehydrogenase C-terminal" evidence="10">
    <location>
        <begin position="796"/>
        <end position="917"/>
    </location>
</feature>
<evidence type="ECO:0000256" key="4">
    <source>
        <dbReference type="ARBA" id="ARBA00011690"/>
    </source>
</evidence>
<dbReference type="CDD" id="cd00613">
    <property type="entry name" value="GDC-P"/>
    <property type="match status" value="2"/>
</dbReference>
<evidence type="ECO:0000256" key="8">
    <source>
        <dbReference type="HAMAP-Rule" id="MF_00711"/>
    </source>
</evidence>
<evidence type="ECO:0000256" key="7">
    <source>
        <dbReference type="ARBA" id="ARBA00049026"/>
    </source>
</evidence>
<accession>A0ABV2C9V3</accession>
<dbReference type="Proteomes" id="UP001548587">
    <property type="component" value="Unassembled WGS sequence"/>
</dbReference>
<feature type="domain" description="Glycine cleavage system P-protein N-terminal" evidence="9">
    <location>
        <begin position="495"/>
        <end position="760"/>
    </location>
</feature>
<dbReference type="EC" id="1.4.4.2" evidence="8"/>
<evidence type="ECO:0000256" key="1">
    <source>
        <dbReference type="ARBA" id="ARBA00001933"/>
    </source>
</evidence>
<evidence type="ECO:0000256" key="6">
    <source>
        <dbReference type="ARBA" id="ARBA00023002"/>
    </source>
</evidence>
<dbReference type="NCBIfam" id="NF003346">
    <property type="entry name" value="PRK04366.1"/>
    <property type="match status" value="1"/>
</dbReference>